<keyword evidence="4 5" id="KW-0720">Serine protease</keyword>
<name>A0A9Q7F0P4_9BACT</name>
<dbReference type="AlphaFoldDB" id="A0A9Q7F0P4"/>
<organism evidence="8 9">
    <name type="scientific">Aminithiophilus ramosus</name>
    <dbReference type="NCBI Taxonomy" id="3029084"/>
    <lineage>
        <taxon>Bacteria</taxon>
        <taxon>Thermotogati</taxon>
        <taxon>Synergistota</taxon>
        <taxon>Synergistia</taxon>
        <taxon>Synergistales</taxon>
        <taxon>Aminithiophilaceae</taxon>
        <taxon>Aminithiophilus</taxon>
    </lineage>
</organism>
<dbReference type="GO" id="GO:0006508">
    <property type="term" value="P:proteolysis"/>
    <property type="evidence" value="ECO:0007669"/>
    <property type="project" value="UniProtKB-KW"/>
</dbReference>
<keyword evidence="9" id="KW-1185">Reference proteome</keyword>
<protein>
    <submittedName>
        <fullName evidence="8">S41 family peptidase</fullName>
    </submittedName>
</protein>
<evidence type="ECO:0000259" key="7">
    <source>
        <dbReference type="SMART" id="SM00245"/>
    </source>
</evidence>
<dbReference type="SMART" id="SM00228">
    <property type="entry name" value="PDZ"/>
    <property type="match status" value="1"/>
</dbReference>
<dbReference type="GO" id="GO:0004175">
    <property type="term" value="F:endopeptidase activity"/>
    <property type="evidence" value="ECO:0007669"/>
    <property type="project" value="TreeGrafter"/>
</dbReference>
<evidence type="ECO:0000256" key="5">
    <source>
        <dbReference type="RuleBase" id="RU004404"/>
    </source>
</evidence>
<dbReference type="CDD" id="cd06782">
    <property type="entry name" value="cpPDZ_CPP-like"/>
    <property type="match status" value="1"/>
</dbReference>
<dbReference type="Gene3D" id="3.90.226.10">
    <property type="entry name" value="2-enoyl-CoA Hydratase, Chain A, domain 1"/>
    <property type="match status" value="1"/>
</dbReference>
<keyword evidence="3 5" id="KW-0378">Hydrolase</keyword>
<evidence type="ECO:0000313" key="9">
    <source>
        <dbReference type="Proteomes" id="UP000671879"/>
    </source>
</evidence>
<evidence type="ECO:0000256" key="1">
    <source>
        <dbReference type="ARBA" id="ARBA00009179"/>
    </source>
</evidence>
<dbReference type="SUPFAM" id="SSF50156">
    <property type="entry name" value="PDZ domain-like"/>
    <property type="match status" value="1"/>
</dbReference>
<dbReference type="InterPro" id="IPR029045">
    <property type="entry name" value="ClpP/crotonase-like_dom_sf"/>
</dbReference>
<dbReference type="InterPro" id="IPR001478">
    <property type="entry name" value="PDZ"/>
</dbReference>
<dbReference type="InterPro" id="IPR036034">
    <property type="entry name" value="PDZ_sf"/>
</dbReference>
<evidence type="ECO:0000256" key="2">
    <source>
        <dbReference type="ARBA" id="ARBA00022670"/>
    </source>
</evidence>
<dbReference type="FunFam" id="2.30.42.10:FF:000063">
    <property type="entry name" value="Peptidase, S41 family"/>
    <property type="match status" value="1"/>
</dbReference>
<dbReference type="EMBL" id="CP072943">
    <property type="protein sequence ID" value="QTX33267.1"/>
    <property type="molecule type" value="Genomic_DNA"/>
</dbReference>
<dbReference type="Pfam" id="PF13180">
    <property type="entry name" value="PDZ_2"/>
    <property type="match status" value="1"/>
</dbReference>
<dbReference type="GO" id="GO:0008236">
    <property type="term" value="F:serine-type peptidase activity"/>
    <property type="evidence" value="ECO:0007669"/>
    <property type="project" value="UniProtKB-KW"/>
</dbReference>
<dbReference type="SUPFAM" id="SSF52096">
    <property type="entry name" value="ClpP/crotonase"/>
    <property type="match status" value="1"/>
</dbReference>
<dbReference type="SMART" id="SM00245">
    <property type="entry name" value="TSPc"/>
    <property type="match status" value="1"/>
</dbReference>
<accession>A0A9Q7F0P4</accession>
<dbReference type="InterPro" id="IPR005151">
    <property type="entry name" value="Tail-specific_protease"/>
</dbReference>
<proteinExistence type="inferred from homology"/>
<dbReference type="GO" id="GO:0007165">
    <property type="term" value="P:signal transduction"/>
    <property type="evidence" value="ECO:0007669"/>
    <property type="project" value="TreeGrafter"/>
</dbReference>
<comment type="similarity">
    <text evidence="1 5">Belongs to the peptidase S41A family.</text>
</comment>
<dbReference type="RefSeq" id="WP_274374544.1">
    <property type="nucleotide sequence ID" value="NZ_CP072943.1"/>
</dbReference>
<evidence type="ECO:0000256" key="4">
    <source>
        <dbReference type="ARBA" id="ARBA00022825"/>
    </source>
</evidence>
<dbReference type="KEGG" id="aram:KAR29_05105"/>
<evidence type="ECO:0000256" key="3">
    <source>
        <dbReference type="ARBA" id="ARBA00022801"/>
    </source>
</evidence>
<reference evidence="9" key="1">
    <citation type="submission" date="2021-04" db="EMBL/GenBank/DDBJ databases">
        <title>A novel Synergistetes isolate from a pyrite-forming mixed culture.</title>
        <authorList>
            <person name="Bunk B."/>
            <person name="Sproer C."/>
            <person name="Spring S."/>
            <person name="Pester M."/>
        </authorList>
    </citation>
    <scope>NUCLEOTIDE SEQUENCE [LARGE SCALE GENOMIC DNA]</scope>
    <source>
        <strain evidence="9">J.5.4.2-T.3.5.2</strain>
    </source>
</reference>
<dbReference type="CDD" id="cd07560">
    <property type="entry name" value="Peptidase_S41_CPP"/>
    <property type="match status" value="1"/>
</dbReference>
<gene>
    <name evidence="8" type="ORF">KAR29_05105</name>
</gene>
<dbReference type="GO" id="GO:0030288">
    <property type="term" value="C:outer membrane-bounded periplasmic space"/>
    <property type="evidence" value="ECO:0007669"/>
    <property type="project" value="TreeGrafter"/>
</dbReference>
<keyword evidence="2 5" id="KW-0645">Protease</keyword>
<dbReference type="Proteomes" id="UP000671879">
    <property type="component" value="Chromosome"/>
</dbReference>
<dbReference type="Gene3D" id="2.30.42.10">
    <property type="match status" value="1"/>
</dbReference>
<feature type="domain" description="Tail specific protease" evidence="7">
    <location>
        <begin position="182"/>
        <end position="370"/>
    </location>
</feature>
<evidence type="ECO:0000313" key="8">
    <source>
        <dbReference type="EMBL" id="QTX33267.1"/>
    </source>
</evidence>
<dbReference type="InterPro" id="IPR004447">
    <property type="entry name" value="Peptidase_S41A"/>
</dbReference>
<dbReference type="NCBIfam" id="TIGR00225">
    <property type="entry name" value="prc"/>
    <property type="match status" value="1"/>
</dbReference>
<sequence>MWKRSRDIIAGILIGLTLAGGVLVFRTNLVEGFDLRSVPFGNQGLWLMKQARAILETYHVDADKQEDVENKLVHGALRGMVSAWEDPYTRYVDPDQMKQEEIEMQGEYGGLGIYIGKKEGRTMVISPIEGTPADRAGLKPLDEIVKVDDEVIIGVDQNEVVKKLRGAPGTAVTVWIRREGADELLQFDLVRENIQIHSVRHEVLQERWGYIRLIQFNQKTTEELQAALDDVLSQDVEGIVLDVRNNPGGLLNVAVDVADLFLDGGLVVGMRGRVERSNDTLYARPGVRTSLPLVVLINEGSASASEIVAGALRDRSEVPLVGKKSFGKGSVQTLFNLPDGSGLYVTIARYHTPNGVNIDHNGLDPDVEVDGEMTKEREEDLQLKRALEELDRIASPRRQAAS</sequence>
<evidence type="ECO:0000259" key="6">
    <source>
        <dbReference type="SMART" id="SM00228"/>
    </source>
</evidence>
<feature type="domain" description="PDZ" evidence="6">
    <location>
        <begin position="109"/>
        <end position="180"/>
    </location>
</feature>
<dbReference type="Gene3D" id="3.30.750.44">
    <property type="match status" value="1"/>
</dbReference>
<dbReference type="Pfam" id="PF03572">
    <property type="entry name" value="Peptidase_S41"/>
    <property type="match status" value="1"/>
</dbReference>
<dbReference type="PANTHER" id="PTHR32060">
    <property type="entry name" value="TAIL-SPECIFIC PROTEASE"/>
    <property type="match status" value="1"/>
</dbReference>
<dbReference type="PANTHER" id="PTHR32060:SF30">
    <property type="entry name" value="CARBOXY-TERMINAL PROCESSING PROTEASE CTPA"/>
    <property type="match status" value="1"/>
</dbReference>